<dbReference type="SUPFAM" id="SSF56176">
    <property type="entry name" value="FAD-binding/transporter-associated domain-like"/>
    <property type="match status" value="1"/>
</dbReference>
<dbReference type="PROSITE" id="PS51387">
    <property type="entry name" value="FAD_PCMH"/>
    <property type="match status" value="1"/>
</dbReference>
<dbReference type="EMBL" id="CP002344">
    <property type="protein sequence ID" value="ADU51593.1"/>
    <property type="molecule type" value="Genomic_DNA"/>
</dbReference>
<gene>
    <name evidence="5" type="ordered locus">Tmar_1480</name>
</gene>
<dbReference type="RefSeq" id="WP_013495897.1">
    <property type="nucleotide sequence ID" value="NC_014831.1"/>
</dbReference>
<keyword evidence="1" id="KW-0285">Flavoprotein</keyword>
<dbReference type="InterPro" id="IPR016167">
    <property type="entry name" value="FAD-bd_PCMH_sub1"/>
</dbReference>
<keyword evidence="3" id="KW-0560">Oxidoreductase</keyword>
<dbReference type="PANTHER" id="PTHR42659:SF2">
    <property type="entry name" value="XANTHINE DEHYDROGENASE SUBUNIT C-RELATED"/>
    <property type="match status" value="1"/>
</dbReference>
<dbReference type="AlphaFoldDB" id="E6SGE1"/>
<dbReference type="Proteomes" id="UP000008915">
    <property type="component" value="Chromosome"/>
</dbReference>
<dbReference type="PANTHER" id="PTHR42659">
    <property type="entry name" value="XANTHINE DEHYDROGENASE SUBUNIT C-RELATED"/>
    <property type="match status" value="1"/>
</dbReference>
<dbReference type="Gene3D" id="3.30.465.10">
    <property type="match status" value="1"/>
</dbReference>
<evidence type="ECO:0000259" key="4">
    <source>
        <dbReference type="PROSITE" id="PS51387"/>
    </source>
</evidence>
<feature type="domain" description="FAD-binding PCMH-type" evidence="4">
    <location>
        <begin position="1"/>
        <end position="177"/>
    </location>
</feature>
<dbReference type="KEGG" id="tmr:Tmar_1480"/>
<dbReference type="InterPro" id="IPR051312">
    <property type="entry name" value="Diverse_Substr_Oxidored"/>
</dbReference>
<protein>
    <submittedName>
        <fullName evidence="5">Molybdopterin dehydrogenase FAD-binding protein</fullName>
    </submittedName>
</protein>
<keyword evidence="6" id="KW-1185">Reference proteome</keyword>
<dbReference type="Pfam" id="PF03450">
    <property type="entry name" value="CO_deh_flav_C"/>
    <property type="match status" value="1"/>
</dbReference>
<dbReference type="STRING" id="644966.Tmar_1480"/>
<dbReference type="SMART" id="SM01092">
    <property type="entry name" value="CO_deh_flav_C"/>
    <property type="match status" value="1"/>
</dbReference>
<dbReference type="GO" id="GO:0071949">
    <property type="term" value="F:FAD binding"/>
    <property type="evidence" value="ECO:0007669"/>
    <property type="project" value="InterPro"/>
</dbReference>
<keyword evidence="2" id="KW-0274">FAD</keyword>
<dbReference type="InterPro" id="IPR036683">
    <property type="entry name" value="CO_DH_flav_C_dom_sf"/>
</dbReference>
<sequence length="300" mass="31962">MKPPRFAYHDPRTVEEAVDLLARYGGEAKVLAGGQSLIPLLNFRLARPAALVDVNRIPGLDTLVVEGGRLRVGALVRHRQAERAEAVRRHCPLLAEALGWVGHPAIRHRGTVCGSLAHADPAAELPAVWVTLDGAVRARGPAGEREVPAGEFFLTYFTTALDPAEMVVEATLPVLPPGAGWAFEEVARRHGDFALAAAAAVVELDETGRIARVRLGLAGVGPVPLRARSVEAFLAGREPGETTWREAAALVEEEVEPESDLHASAAYRRRLAGVLTRRALDRAARRAAAAVSAGRGGERG</sequence>
<reference evidence="5 6" key="1">
    <citation type="journal article" date="2010" name="Stand. Genomic Sci.">
        <title>Complete genome sequence of Thermaerobacter marianensis type strain (7p75a).</title>
        <authorList>
            <person name="Han C."/>
            <person name="Gu W."/>
            <person name="Zhang X."/>
            <person name="Lapidus A."/>
            <person name="Nolan M."/>
            <person name="Copeland A."/>
            <person name="Lucas S."/>
            <person name="Del Rio T.G."/>
            <person name="Tice H."/>
            <person name="Cheng J.F."/>
            <person name="Tapia R."/>
            <person name="Goodwin L."/>
            <person name="Pitluck S."/>
            <person name="Pagani I."/>
            <person name="Ivanova N."/>
            <person name="Mavromatis K."/>
            <person name="Mikhailova N."/>
            <person name="Pati A."/>
            <person name="Chen A."/>
            <person name="Palaniappan K."/>
            <person name="Land M."/>
            <person name="Hauser L."/>
            <person name="Chang Y.J."/>
            <person name="Jeffries C.D."/>
            <person name="Schneider S."/>
            <person name="Rohde M."/>
            <person name="Goker M."/>
            <person name="Pukall R."/>
            <person name="Woyke T."/>
            <person name="Bristow J."/>
            <person name="Eisen J.A."/>
            <person name="Markowitz V."/>
            <person name="Hugenholtz P."/>
            <person name="Kyrpides N.C."/>
            <person name="Klenk H.P."/>
            <person name="Detter J.C."/>
        </authorList>
    </citation>
    <scope>NUCLEOTIDE SEQUENCE [LARGE SCALE GENOMIC DNA]</scope>
    <source>
        <strain evidence="6">ATCC 700841 / DSM 12885 / JCM 10246 / 7p75a</strain>
    </source>
</reference>
<dbReference type="InterPro" id="IPR005107">
    <property type="entry name" value="CO_DH_flav_C"/>
</dbReference>
<dbReference type="InterPro" id="IPR036318">
    <property type="entry name" value="FAD-bd_PCMH-like_sf"/>
</dbReference>
<name>E6SGE1_THEM7</name>
<evidence type="ECO:0000256" key="3">
    <source>
        <dbReference type="ARBA" id="ARBA00023002"/>
    </source>
</evidence>
<dbReference type="Pfam" id="PF00941">
    <property type="entry name" value="FAD_binding_5"/>
    <property type="match status" value="1"/>
</dbReference>
<dbReference type="OrthoDB" id="9789842at2"/>
<reference evidence="6" key="2">
    <citation type="journal article" date="2010" name="Stand. Genomic Sci.">
        <title>Complete genome sequence of Thermaerobacter marianensis type strain (7p75aT).</title>
        <authorList>
            <person name="Han C."/>
            <person name="Gu W."/>
            <person name="Zhang X."/>
            <person name="Lapidus A."/>
            <person name="Nolan M."/>
            <person name="Copeland A."/>
            <person name="Lucas S."/>
            <person name="Glavina Del Rio T."/>
            <person name="Tice H."/>
            <person name="Cheng J."/>
            <person name="Tapia R."/>
            <person name="Goodwin L."/>
            <person name="Pitluck S."/>
            <person name="Pagani I."/>
            <person name="Ivanova N."/>
            <person name="Mavromatis K."/>
            <person name="Mikhailova N."/>
            <person name="Pati A."/>
            <person name="Chen A."/>
            <person name="Palaniappan K."/>
            <person name="Land M."/>
            <person name="Hauser L."/>
            <person name="Chang Y."/>
            <person name="Jeffries C."/>
            <person name="Schneider S."/>
            <person name="Rohde M."/>
            <person name="Goker M."/>
            <person name="Pukall R."/>
            <person name="Woyke T."/>
            <person name="Bristow J."/>
            <person name="Eisen J."/>
            <person name="Markowitz V."/>
            <person name="Hugenholtz P."/>
            <person name="Kyrpides N."/>
            <person name="Klenk H."/>
            <person name="Detter J."/>
        </authorList>
    </citation>
    <scope>NUCLEOTIDE SEQUENCE [LARGE SCALE GENOMIC DNA]</scope>
    <source>
        <strain evidence="6">ATCC 700841 / DSM 12885 / JCM 10246 / 7p75a</strain>
    </source>
</reference>
<dbReference type="HOGENOM" id="CLU_058050_3_0_9"/>
<proteinExistence type="predicted"/>
<evidence type="ECO:0000256" key="1">
    <source>
        <dbReference type="ARBA" id="ARBA00022630"/>
    </source>
</evidence>
<dbReference type="InterPro" id="IPR002346">
    <property type="entry name" value="Mopterin_DH_FAD-bd"/>
</dbReference>
<dbReference type="Gene3D" id="3.30.390.50">
    <property type="entry name" value="CO dehydrogenase flavoprotein, C-terminal domain"/>
    <property type="match status" value="1"/>
</dbReference>
<dbReference type="InterPro" id="IPR016166">
    <property type="entry name" value="FAD-bd_PCMH"/>
</dbReference>
<dbReference type="SUPFAM" id="SSF55447">
    <property type="entry name" value="CO dehydrogenase flavoprotein C-terminal domain-like"/>
    <property type="match status" value="1"/>
</dbReference>
<dbReference type="eggNOG" id="COG1319">
    <property type="taxonomic scope" value="Bacteria"/>
</dbReference>
<evidence type="ECO:0000313" key="5">
    <source>
        <dbReference type="EMBL" id="ADU51593.1"/>
    </source>
</evidence>
<dbReference type="Gene3D" id="3.30.43.10">
    <property type="entry name" value="Uridine Diphospho-n-acetylenolpyruvylglucosamine Reductase, domain 2"/>
    <property type="match status" value="1"/>
</dbReference>
<evidence type="ECO:0000313" key="6">
    <source>
        <dbReference type="Proteomes" id="UP000008915"/>
    </source>
</evidence>
<dbReference type="GO" id="GO:0016491">
    <property type="term" value="F:oxidoreductase activity"/>
    <property type="evidence" value="ECO:0007669"/>
    <property type="project" value="UniProtKB-KW"/>
</dbReference>
<evidence type="ECO:0000256" key="2">
    <source>
        <dbReference type="ARBA" id="ARBA00022827"/>
    </source>
</evidence>
<dbReference type="InterPro" id="IPR016169">
    <property type="entry name" value="FAD-bd_PCMH_sub2"/>
</dbReference>
<accession>E6SGE1</accession>
<organism evidence="5 6">
    <name type="scientific">Thermaerobacter marianensis (strain ATCC 700841 / DSM 12885 / JCM 10246 / 7p75a)</name>
    <dbReference type="NCBI Taxonomy" id="644966"/>
    <lineage>
        <taxon>Bacteria</taxon>
        <taxon>Bacillati</taxon>
        <taxon>Bacillota</taxon>
        <taxon>Clostridia</taxon>
        <taxon>Eubacteriales</taxon>
        <taxon>Clostridiales Family XVII. Incertae Sedis</taxon>
        <taxon>Thermaerobacter</taxon>
    </lineage>
</organism>